<feature type="domain" description="Transcription factor zinc-finger" evidence="1">
    <location>
        <begin position="21"/>
        <end position="53"/>
    </location>
</feature>
<gene>
    <name evidence="2" type="ORF">JETT_2597</name>
</gene>
<protein>
    <recommendedName>
        <fullName evidence="1">Transcription factor zinc-finger domain-containing protein</fullName>
    </recommendedName>
</protein>
<comment type="caution">
    <text evidence="2">The sequence shown here is derived from an EMBL/GenBank/DDBJ whole genome shotgun (WGS) entry which is preliminary data.</text>
</comment>
<dbReference type="Pfam" id="PF13453">
    <property type="entry name" value="Zn_ribbon_TFIIB"/>
    <property type="match status" value="1"/>
</dbReference>
<dbReference type="AlphaFoldDB" id="A0A533Q922"/>
<organism evidence="2 3">
    <name type="scientific">Candidatus Jettenia ecosi</name>
    <dbReference type="NCBI Taxonomy" id="2494326"/>
    <lineage>
        <taxon>Bacteria</taxon>
        <taxon>Pseudomonadati</taxon>
        <taxon>Planctomycetota</taxon>
        <taxon>Candidatus Brocadiia</taxon>
        <taxon>Candidatus Brocadiales</taxon>
        <taxon>Candidatus Brocadiaceae</taxon>
        <taxon>Candidatus Jettenia</taxon>
    </lineage>
</organism>
<reference evidence="2 3" key="1">
    <citation type="submission" date="2019-04" db="EMBL/GenBank/DDBJ databases">
        <title>Genome of a novel bacterium Candidatus Jettenia ecosi reconstructed from metagenome of an anammox bioreactor.</title>
        <authorList>
            <person name="Mardanov A.V."/>
            <person name="Beletsky A.V."/>
            <person name="Ravin N.V."/>
            <person name="Botchkova E.A."/>
            <person name="Litti Y.V."/>
            <person name="Nozhevnikova A.N."/>
        </authorList>
    </citation>
    <scope>NUCLEOTIDE SEQUENCE [LARGE SCALE GENOMIC DNA]</scope>
    <source>
        <strain evidence="2">J2</strain>
    </source>
</reference>
<evidence type="ECO:0000313" key="2">
    <source>
        <dbReference type="EMBL" id="TLD41132.1"/>
    </source>
</evidence>
<sequence length="68" mass="8124">MNTTDQDQEDIAKRLKRMLLCPRCMIELKIVLHEDIEVDTCLTCNGIWVDIIEEKMLLNRLSENYFEH</sequence>
<proteinExistence type="predicted"/>
<accession>A0A533Q922</accession>
<dbReference type="Proteomes" id="UP000319783">
    <property type="component" value="Unassembled WGS sequence"/>
</dbReference>
<dbReference type="EMBL" id="SULG01000061">
    <property type="protein sequence ID" value="TLD41132.1"/>
    <property type="molecule type" value="Genomic_DNA"/>
</dbReference>
<evidence type="ECO:0000259" key="1">
    <source>
        <dbReference type="Pfam" id="PF13453"/>
    </source>
</evidence>
<name>A0A533Q922_9BACT</name>
<dbReference type="InterPro" id="IPR027392">
    <property type="entry name" value="TF_Znf"/>
</dbReference>
<evidence type="ECO:0000313" key="3">
    <source>
        <dbReference type="Proteomes" id="UP000319783"/>
    </source>
</evidence>